<dbReference type="RefSeq" id="WP_090671271.1">
    <property type="nucleotide sequence ID" value="NZ_FMTT01000014.1"/>
</dbReference>
<dbReference type="InterPro" id="IPR050490">
    <property type="entry name" value="Bact_solute-bd_prot1"/>
</dbReference>
<dbReference type="EMBL" id="FMTT01000014">
    <property type="protein sequence ID" value="SCW54147.1"/>
    <property type="molecule type" value="Genomic_DNA"/>
</dbReference>
<protein>
    <submittedName>
        <fullName evidence="7">Multiple sugar transport system substrate-binding protein</fullName>
    </submittedName>
</protein>
<dbReference type="OrthoDB" id="2675752at2"/>
<feature type="region of interest" description="Disordered" evidence="5">
    <location>
        <begin position="466"/>
        <end position="492"/>
    </location>
</feature>
<feature type="signal peptide" evidence="6">
    <location>
        <begin position="1"/>
        <end position="19"/>
    </location>
</feature>
<accession>A0A1G4RBJ9</accession>
<comment type="similarity">
    <text evidence="2">Belongs to the bacterial solute-binding protein 1 family.</text>
</comment>
<keyword evidence="7" id="KW-0762">Sugar transport</keyword>
<keyword evidence="4 6" id="KW-0732">Signal</keyword>
<dbReference type="Pfam" id="PF01547">
    <property type="entry name" value="SBP_bac_1"/>
    <property type="match status" value="1"/>
</dbReference>
<proteinExistence type="inferred from homology"/>
<keyword evidence="8" id="KW-1185">Reference proteome</keyword>
<dbReference type="SUPFAM" id="SSF53850">
    <property type="entry name" value="Periplasmic binding protein-like II"/>
    <property type="match status" value="1"/>
</dbReference>
<gene>
    <name evidence="7" type="ORF">SAMN04487970_101425</name>
</gene>
<dbReference type="Proteomes" id="UP000198601">
    <property type="component" value="Unassembled WGS sequence"/>
</dbReference>
<name>A0A1G4RBJ9_9BACL</name>
<dbReference type="PANTHER" id="PTHR43649:SF31">
    <property type="entry name" value="SN-GLYCEROL-3-PHOSPHATE-BINDING PERIPLASMIC PROTEIN UGPB"/>
    <property type="match status" value="1"/>
</dbReference>
<evidence type="ECO:0000256" key="4">
    <source>
        <dbReference type="ARBA" id="ARBA00022729"/>
    </source>
</evidence>
<dbReference type="Gene3D" id="3.40.190.10">
    <property type="entry name" value="Periplasmic binding protein-like II"/>
    <property type="match status" value="1"/>
</dbReference>
<evidence type="ECO:0000256" key="1">
    <source>
        <dbReference type="ARBA" id="ARBA00004196"/>
    </source>
</evidence>
<evidence type="ECO:0000256" key="2">
    <source>
        <dbReference type="ARBA" id="ARBA00008520"/>
    </source>
</evidence>
<evidence type="ECO:0000256" key="3">
    <source>
        <dbReference type="ARBA" id="ARBA00022448"/>
    </source>
</evidence>
<dbReference type="GO" id="GO:0030313">
    <property type="term" value="C:cell envelope"/>
    <property type="evidence" value="ECO:0007669"/>
    <property type="project" value="UniProtKB-SubCell"/>
</dbReference>
<evidence type="ECO:0000313" key="8">
    <source>
        <dbReference type="Proteomes" id="UP000198601"/>
    </source>
</evidence>
<sequence length="492" mass="54851">MKRSRIGLTAGLAVAVLIAGCNSNSGGGAKPSKTLKELGKDEKASIKVVFWDKNSFFQQYGNLFSAKFPNIDVQVVSTQGISLGNGKDMNEEFQKLVDDEKPDVLMFQTPDMFEKWANDGKLYQLDDVIRQDKFDIENILPSLVEQIKAKGNGNIYGLTPSFYSQALFYNKDLFEKHGVPLPKNKMSWNEVLDLAKRFPKDGQGDNRIYGFAQNSSYAFGDKKQFAYQYMNNIGLTSGLSVVDPDKGTVTVQSDGWKNALLATVEALKSGAVFPGNDEKFDPNKLQSMEDYMRKDLFATGRVAMSLEYSFTMSSLQRAKELLKDVTPVNWDIVTVPVDPKNPDVSNSVALSGLFAVNANTSNPRAAWELVKYINSEEMAKLQAKSEDGALLSRTAYVKERDGRSMEPFYMLKMSENDFYKNFSKIPMGFDKPFSELAGTEIMSVVEGKKSVDDALKKMQEKGQEAYIKAKQEQDAKNAKEGKDQKPAEPAKN</sequence>
<evidence type="ECO:0000256" key="6">
    <source>
        <dbReference type="SAM" id="SignalP"/>
    </source>
</evidence>
<dbReference type="PROSITE" id="PS51257">
    <property type="entry name" value="PROKAR_LIPOPROTEIN"/>
    <property type="match status" value="1"/>
</dbReference>
<dbReference type="STRING" id="624147.SAMN04487970_101425"/>
<dbReference type="InterPro" id="IPR006059">
    <property type="entry name" value="SBP"/>
</dbReference>
<keyword evidence="3" id="KW-0813">Transport</keyword>
<reference evidence="8" key="1">
    <citation type="submission" date="2016-10" db="EMBL/GenBank/DDBJ databases">
        <authorList>
            <person name="Varghese N."/>
            <person name="Submissions S."/>
        </authorList>
    </citation>
    <scope>NUCLEOTIDE SEQUENCE [LARGE SCALE GENOMIC DNA]</scope>
    <source>
        <strain evidence="8">CGMCC 1.8946</strain>
    </source>
</reference>
<comment type="subcellular location">
    <subcellularLocation>
        <location evidence="1">Cell envelope</location>
    </subcellularLocation>
</comment>
<dbReference type="PANTHER" id="PTHR43649">
    <property type="entry name" value="ARABINOSE-BINDING PROTEIN-RELATED"/>
    <property type="match status" value="1"/>
</dbReference>
<feature type="chain" id="PRO_5038944919" evidence="6">
    <location>
        <begin position="20"/>
        <end position="492"/>
    </location>
</feature>
<evidence type="ECO:0000313" key="7">
    <source>
        <dbReference type="EMBL" id="SCW54147.1"/>
    </source>
</evidence>
<evidence type="ECO:0000256" key="5">
    <source>
        <dbReference type="SAM" id="MobiDB-lite"/>
    </source>
</evidence>
<organism evidence="7 8">
    <name type="scientific">Paenibacillus tianmuensis</name>
    <dbReference type="NCBI Taxonomy" id="624147"/>
    <lineage>
        <taxon>Bacteria</taxon>
        <taxon>Bacillati</taxon>
        <taxon>Bacillota</taxon>
        <taxon>Bacilli</taxon>
        <taxon>Bacillales</taxon>
        <taxon>Paenibacillaceae</taxon>
        <taxon>Paenibacillus</taxon>
    </lineage>
</organism>
<dbReference type="AlphaFoldDB" id="A0A1G4RBJ9"/>